<dbReference type="Gene3D" id="3.60.130.10">
    <property type="entry name" value="Clavaminate synthase-like"/>
    <property type="match status" value="1"/>
</dbReference>
<dbReference type="InterPro" id="IPR014503">
    <property type="entry name" value="Clavaminate_syn-like"/>
</dbReference>
<evidence type="ECO:0000313" key="10">
    <source>
        <dbReference type="Proteomes" id="UP000287830"/>
    </source>
</evidence>
<evidence type="ECO:0000256" key="5">
    <source>
        <dbReference type="ARBA" id="ARBA00023004"/>
    </source>
</evidence>
<gene>
    <name evidence="9" type="ORF">OEIGOIKO_07897</name>
</gene>
<dbReference type="GO" id="GO:0005506">
    <property type="term" value="F:iron ion binding"/>
    <property type="evidence" value="ECO:0007669"/>
    <property type="project" value="InterPro"/>
</dbReference>
<dbReference type="PIRSF" id="PIRSF019543">
    <property type="entry name" value="Clavaminate_syn"/>
    <property type="match status" value="1"/>
</dbReference>
<keyword evidence="6" id="KW-0045">Antibiotic biosynthesis</keyword>
<dbReference type="PANTHER" id="PTHR10696:SF56">
    <property type="entry name" value="TAUD_TFDA-LIKE DOMAIN-CONTAINING PROTEIN"/>
    <property type="match status" value="1"/>
</dbReference>
<dbReference type="OrthoDB" id="3872700at2"/>
<evidence type="ECO:0000256" key="1">
    <source>
        <dbReference type="ARBA" id="ARBA00001954"/>
    </source>
</evidence>
<dbReference type="InterPro" id="IPR042098">
    <property type="entry name" value="TauD-like_sf"/>
</dbReference>
<sequence>MTTALAAQQTYHLSEAETHKLWRLSQLAAGASEASALALSGLLLDLPKSVRTPLLEFAEAGADSGFLLLRGVTVGDLPDTPTVHHSGALQGHPTDGTLTLVADLLGSLVGYLDEKDGALIHDVHAVPGEEKRIENSGSVAFDFHTENVHHPLRPDYLGLLCLRQDHEGVAATRVASVREAVRLLTEEQVAILRTPQFYSSYPASFTRGRTGPVPRSGPHPAVFGPYDRPFMRFNSHTTHAAGAEATAALKALSEALEAVCHNVVLEPGDLVVVDNHVAAHGRSAFIPRYDGRDRWLRRFYSVRSLPGWTQHMMPRQRVVPTLEDIQGVL</sequence>
<reference evidence="9 10" key="1">
    <citation type="submission" date="2018-11" db="EMBL/GenBank/DDBJ databases">
        <title>Whole genome sequence of Streptomyces chrestomyceticus NBRC 13444(T).</title>
        <authorList>
            <person name="Komaki H."/>
            <person name="Tamura T."/>
        </authorList>
    </citation>
    <scope>NUCLEOTIDE SEQUENCE [LARGE SCALE GENOMIC DNA]</scope>
    <source>
        <strain evidence="9 10">NBRC 13444</strain>
    </source>
</reference>
<evidence type="ECO:0000256" key="7">
    <source>
        <dbReference type="PIRSR" id="PIRSR019543-2"/>
    </source>
</evidence>
<proteinExistence type="inferred from homology"/>
<feature type="binding site" evidence="7">
    <location>
        <position position="146"/>
    </location>
    <ligand>
        <name>Fe cation</name>
        <dbReference type="ChEBI" id="CHEBI:24875"/>
    </ligand>
</feature>
<accession>A0A7U9Q2M5</accession>
<evidence type="ECO:0000256" key="2">
    <source>
        <dbReference type="ARBA" id="ARBA00008425"/>
    </source>
</evidence>
<dbReference type="EMBL" id="BHZC01000001">
    <property type="protein sequence ID" value="GCD40040.1"/>
    <property type="molecule type" value="Genomic_DNA"/>
</dbReference>
<dbReference type="RefSeq" id="WP_125048828.1">
    <property type="nucleotide sequence ID" value="NZ_BHZC01000001.1"/>
</dbReference>
<keyword evidence="5 7" id="KW-0408">Iron</keyword>
<comment type="caution">
    <text evidence="9">The sequence shown here is derived from an EMBL/GenBank/DDBJ whole genome shotgun (WGS) entry which is preliminary data.</text>
</comment>
<dbReference type="InterPro" id="IPR050411">
    <property type="entry name" value="AlphaKG_dependent_hydroxylases"/>
</dbReference>
<evidence type="ECO:0000256" key="6">
    <source>
        <dbReference type="ARBA" id="ARBA00023194"/>
    </source>
</evidence>
<feature type="domain" description="TauD/TfdA-like" evidence="8">
    <location>
        <begin position="56"/>
        <end position="300"/>
    </location>
</feature>
<keyword evidence="4" id="KW-0560">Oxidoreductase</keyword>
<evidence type="ECO:0000256" key="4">
    <source>
        <dbReference type="ARBA" id="ARBA00023002"/>
    </source>
</evidence>
<evidence type="ECO:0000313" key="9">
    <source>
        <dbReference type="EMBL" id="GCD40040.1"/>
    </source>
</evidence>
<organism evidence="9 10">
    <name type="scientific">Streptomyces chrestomyceticus JCM 4735</name>
    <dbReference type="NCBI Taxonomy" id="1306181"/>
    <lineage>
        <taxon>Bacteria</taxon>
        <taxon>Bacillati</taxon>
        <taxon>Actinomycetota</taxon>
        <taxon>Actinomycetes</taxon>
        <taxon>Kitasatosporales</taxon>
        <taxon>Streptomycetaceae</taxon>
        <taxon>Streptomyces</taxon>
    </lineage>
</organism>
<dbReference type="InterPro" id="IPR003819">
    <property type="entry name" value="TauD/TfdA-like"/>
</dbReference>
<dbReference type="GO" id="GO:0016491">
    <property type="term" value="F:oxidoreductase activity"/>
    <property type="evidence" value="ECO:0007669"/>
    <property type="project" value="UniProtKB-KW"/>
</dbReference>
<dbReference type="GO" id="GO:0017000">
    <property type="term" value="P:antibiotic biosynthetic process"/>
    <property type="evidence" value="ECO:0007669"/>
    <property type="project" value="UniProtKB-KW"/>
</dbReference>
<comment type="similarity">
    <text evidence="2">Belongs to the clavaminate synthase family.</text>
</comment>
<dbReference type="Pfam" id="PF02668">
    <property type="entry name" value="TauD"/>
    <property type="match status" value="1"/>
</dbReference>
<dbReference type="PANTHER" id="PTHR10696">
    <property type="entry name" value="GAMMA-BUTYROBETAINE HYDROXYLASE-RELATED"/>
    <property type="match status" value="1"/>
</dbReference>
<dbReference type="Proteomes" id="UP000287830">
    <property type="component" value="Unassembled WGS sequence"/>
</dbReference>
<name>A0A7U9Q2M5_9ACTN</name>
<protein>
    <submittedName>
        <fullName evidence="9">L-asparagine oxygenase</fullName>
    </submittedName>
</protein>
<evidence type="ECO:0000259" key="8">
    <source>
        <dbReference type="Pfam" id="PF02668"/>
    </source>
</evidence>
<keyword evidence="3 7" id="KW-0479">Metal-binding</keyword>
<comment type="cofactor">
    <cofactor evidence="1">
        <name>Fe(2+)</name>
        <dbReference type="ChEBI" id="CHEBI:29033"/>
    </cofactor>
</comment>
<feature type="binding site" evidence="7">
    <location>
        <position position="144"/>
    </location>
    <ligand>
        <name>Fe cation</name>
        <dbReference type="ChEBI" id="CHEBI:24875"/>
    </ligand>
</feature>
<evidence type="ECO:0000256" key="3">
    <source>
        <dbReference type="ARBA" id="ARBA00022723"/>
    </source>
</evidence>
<dbReference type="GeneID" id="95626520"/>
<dbReference type="AlphaFoldDB" id="A0A7U9Q2M5"/>
<dbReference type="SUPFAM" id="SSF51197">
    <property type="entry name" value="Clavaminate synthase-like"/>
    <property type="match status" value="1"/>
</dbReference>